<dbReference type="OrthoDB" id="5541797at2759"/>
<dbReference type="Proteomes" id="UP000253551">
    <property type="component" value="Unassembled WGS sequence"/>
</dbReference>
<organism evidence="1 2">
    <name type="scientific">Rhizopus stolonifer</name>
    <name type="common">Rhizopus nigricans</name>
    <dbReference type="NCBI Taxonomy" id="4846"/>
    <lineage>
        <taxon>Eukaryota</taxon>
        <taxon>Fungi</taxon>
        <taxon>Fungi incertae sedis</taxon>
        <taxon>Mucoromycota</taxon>
        <taxon>Mucoromycotina</taxon>
        <taxon>Mucoromycetes</taxon>
        <taxon>Mucorales</taxon>
        <taxon>Mucorineae</taxon>
        <taxon>Rhizopodaceae</taxon>
        <taxon>Rhizopus</taxon>
    </lineage>
</organism>
<dbReference type="EMBL" id="PJQM01000006">
    <property type="protein sequence ID" value="RCI07292.1"/>
    <property type="molecule type" value="Genomic_DNA"/>
</dbReference>
<evidence type="ECO:0000313" key="1">
    <source>
        <dbReference type="EMBL" id="RCI07292.1"/>
    </source>
</evidence>
<keyword evidence="2" id="KW-1185">Reference proteome</keyword>
<evidence type="ECO:0000313" key="2">
    <source>
        <dbReference type="Proteomes" id="UP000253551"/>
    </source>
</evidence>
<comment type="caution">
    <text evidence="1">The sequence shown here is derived from an EMBL/GenBank/DDBJ whole genome shotgun (WGS) entry which is preliminary data.</text>
</comment>
<dbReference type="AlphaFoldDB" id="A0A367KZ89"/>
<sequence length="120" mass="13471">MDTLPSTATTQDILKLARESFLNGDKSVLDNARRFILYGHQRFLGGNRIRMSFGDLTQDPENYLKTYRHVGLKTENQSAGRSVLVSGFPSKIARHLANHLGRKNFFPADGVPDNVVRLRG</sequence>
<protein>
    <submittedName>
        <fullName evidence="1">Uncharacterized protein</fullName>
    </submittedName>
</protein>
<reference evidence="1 2" key="1">
    <citation type="journal article" date="2018" name="G3 (Bethesda)">
        <title>Phylogenetic and Phylogenomic Definition of Rhizopus Species.</title>
        <authorList>
            <person name="Gryganskyi A.P."/>
            <person name="Golan J."/>
            <person name="Dolatabadi S."/>
            <person name="Mondo S."/>
            <person name="Robb S."/>
            <person name="Idnurm A."/>
            <person name="Muszewska A."/>
            <person name="Steczkiewicz K."/>
            <person name="Masonjones S."/>
            <person name="Liao H.L."/>
            <person name="Gajdeczka M.T."/>
            <person name="Anike F."/>
            <person name="Vuek A."/>
            <person name="Anishchenko I.M."/>
            <person name="Voigt K."/>
            <person name="de Hoog G.S."/>
            <person name="Smith M.E."/>
            <person name="Heitman J."/>
            <person name="Vilgalys R."/>
            <person name="Stajich J.E."/>
        </authorList>
    </citation>
    <scope>NUCLEOTIDE SEQUENCE [LARGE SCALE GENOMIC DNA]</scope>
    <source>
        <strain evidence="1 2">LSU 92-RS-03</strain>
    </source>
</reference>
<gene>
    <name evidence="1" type="ORF">CU098_013944</name>
</gene>
<accession>A0A367KZ89</accession>
<name>A0A367KZ89_RHIST</name>
<proteinExistence type="predicted"/>